<sequence>MRLPDFTPSFYDPRLQMTHAGRLFARIVVYSTYSVIAVACATFLISDIPGLFWTGVLLFLFIAERIKYLGQGDRSVLRDLKGKVNLRQFMAPATYAALEYAFDRSLAVGGNFYLFLLRHLVDRKDIRIGLVRMDLNPEAVYNKTDEALEESLKSEKYAGNRKERQQRLVSEIEKILRLALEQAVRADNRFIEPKDVFAALSYCESGGVVKILEFFNIDPGDLQNALIFSRYKDRFSWLKRLPASIGGFAHRPYNVRHRIMNRAWSARPTPTLDQFSEDLTDYARMEKVGFLIGHEEEYDRVVDILSRPAKPNVLLVGEPGSGKDTLVAHLAFKISKDQVPPELFDKRLVAFRIGSIVSGADRGVLQERLNKIIEEIMQAGNIILYIPDIHNLTKTSGNNNLNAADILLPAISSSSFSVIGSTYPKEYKQSIEPHSDFAKAFEIIRVNELSVADATQLLVYDSIILEKKFKVMVTFGAIKQSVLLASKYFRDKLLPSSAEELLKEALSDAKDKGDKVLNIDDVIDIAQRRVNIPLRHAKEAEAAKLLNLEELIHQRLVDQEEAVKAVARSLREYRSGLSRKGGPIASFLFVGPTGVGKTELSKLLSAIQFGSKDAMIRFDMSEYQDKQSLFRFIGSPDGATTGSLTEAVLQKPYCLVLLDEFEKAHPDIVNIFLQVFDDGRLTDNLGHVVDFQNTIIIATSNAHSNFIKAELESGHSMDEVSEALKKKLTEYFRPELINRFSDIIVFKNLSPGDTFAIAQILLKDLVADLKKSHGIELRFQDPVVGKIAEWGYDPVFGARPLRGVISDKVRSVLAEKILKNEITRGAGITVGLNANNDLIYEND</sequence>
<evidence type="ECO:0000256" key="3">
    <source>
        <dbReference type="ARBA" id="ARBA00023186"/>
    </source>
</evidence>
<dbReference type="GO" id="GO:0005737">
    <property type="term" value="C:cytoplasm"/>
    <property type="evidence" value="ECO:0007669"/>
    <property type="project" value="TreeGrafter"/>
</dbReference>
<gene>
    <name evidence="7" type="ORF">A3B16_01360</name>
</gene>
<dbReference type="Pfam" id="PF00004">
    <property type="entry name" value="AAA"/>
    <property type="match status" value="1"/>
</dbReference>
<keyword evidence="4" id="KW-0812">Transmembrane</keyword>
<dbReference type="PANTHER" id="PTHR11638:SF18">
    <property type="entry name" value="HEAT SHOCK PROTEIN 104"/>
    <property type="match status" value="1"/>
</dbReference>
<evidence type="ECO:0000259" key="5">
    <source>
        <dbReference type="SMART" id="SM00382"/>
    </source>
</evidence>
<dbReference type="InterPro" id="IPR003959">
    <property type="entry name" value="ATPase_AAA_core"/>
</dbReference>
<evidence type="ECO:0000256" key="4">
    <source>
        <dbReference type="SAM" id="Phobius"/>
    </source>
</evidence>
<comment type="caution">
    <text evidence="7">The sequence shown here is derived from an EMBL/GenBank/DDBJ whole genome shotgun (WGS) entry which is preliminary data.</text>
</comment>
<keyword evidence="3" id="KW-0143">Chaperone</keyword>
<evidence type="ECO:0008006" key="9">
    <source>
        <dbReference type="Google" id="ProtNLM"/>
    </source>
</evidence>
<dbReference type="GO" id="GO:0005524">
    <property type="term" value="F:ATP binding"/>
    <property type="evidence" value="ECO:0007669"/>
    <property type="project" value="UniProtKB-KW"/>
</dbReference>
<keyword evidence="1" id="KW-0547">Nucleotide-binding</keyword>
<dbReference type="InterPro" id="IPR001270">
    <property type="entry name" value="ClpA/B"/>
</dbReference>
<evidence type="ECO:0000313" key="7">
    <source>
        <dbReference type="EMBL" id="OHB04783.1"/>
    </source>
</evidence>
<name>A0A1G2U5L4_9BACT</name>
<dbReference type="InterPro" id="IPR003593">
    <property type="entry name" value="AAA+_ATPase"/>
</dbReference>
<dbReference type="Gene3D" id="1.10.1780.10">
    <property type="entry name" value="Clp, N-terminal domain"/>
    <property type="match status" value="1"/>
</dbReference>
<keyword evidence="4" id="KW-0472">Membrane</keyword>
<feature type="domain" description="AAA+ ATPase" evidence="5">
    <location>
        <begin position="309"/>
        <end position="449"/>
    </location>
</feature>
<feature type="transmembrane region" description="Helical" evidence="4">
    <location>
        <begin position="23"/>
        <end position="45"/>
    </location>
</feature>
<keyword evidence="4" id="KW-1133">Transmembrane helix</keyword>
<dbReference type="Proteomes" id="UP000177722">
    <property type="component" value="Unassembled WGS sequence"/>
</dbReference>
<dbReference type="Pfam" id="PF07724">
    <property type="entry name" value="AAA_2"/>
    <property type="match status" value="1"/>
</dbReference>
<protein>
    <recommendedName>
        <fullName evidence="9">Clp R domain-containing protein</fullName>
    </recommendedName>
</protein>
<dbReference type="PANTHER" id="PTHR11638">
    <property type="entry name" value="ATP-DEPENDENT CLP PROTEASE"/>
    <property type="match status" value="1"/>
</dbReference>
<evidence type="ECO:0000259" key="6">
    <source>
        <dbReference type="SMART" id="SM01086"/>
    </source>
</evidence>
<dbReference type="Gene3D" id="3.40.50.300">
    <property type="entry name" value="P-loop containing nucleotide triphosphate hydrolases"/>
    <property type="match status" value="2"/>
</dbReference>
<accession>A0A1G2U5L4</accession>
<evidence type="ECO:0000313" key="8">
    <source>
        <dbReference type="Proteomes" id="UP000177722"/>
    </source>
</evidence>
<keyword evidence="2" id="KW-0067">ATP-binding</keyword>
<dbReference type="InterPro" id="IPR019489">
    <property type="entry name" value="Clp_ATPase_C"/>
</dbReference>
<dbReference type="GO" id="GO:0034605">
    <property type="term" value="P:cellular response to heat"/>
    <property type="evidence" value="ECO:0007669"/>
    <property type="project" value="TreeGrafter"/>
</dbReference>
<dbReference type="Pfam" id="PF10431">
    <property type="entry name" value="ClpB_D2-small"/>
    <property type="match status" value="1"/>
</dbReference>
<dbReference type="EMBL" id="MHWF01000034">
    <property type="protein sequence ID" value="OHB04783.1"/>
    <property type="molecule type" value="Genomic_DNA"/>
</dbReference>
<feature type="domain" description="AAA+ ATPase" evidence="5">
    <location>
        <begin position="583"/>
        <end position="750"/>
    </location>
</feature>
<dbReference type="CDD" id="cd00009">
    <property type="entry name" value="AAA"/>
    <property type="match status" value="1"/>
</dbReference>
<dbReference type="PRINTS" id="PR00300">
    <property type="entry name" value="CLPPROTEASEA"/>
</dbReference>
<dbReference type="InterPro" id="IPR050130">
    <property type="entry name" value="ClpA_ClpB"/>
</dbReference>
<feature type="domain" description="Clp ATPase C-terminal" evidence="6">
    <location>
        <begin position="749"/>
        <end position="840"/>
    </location>
</feature>
<dbReference type="SMART" id="SM01086">
    <property type="entry name" value="ClpB_D2-small"/>
    <property type="match status" value="1"/>
</dbReference>
<dbReference type="InterPro" id="IPR027417">
    <property type="entry name" value="P-loop_NTPase"/>
</dbReference>
<evidence type="ECO:0000256" key="1">
    <source>
        <dbReference type="ARBA" id="ARBA00022741"/>
    </source>
</evidence>
<dbReference type="SMART" id="SM00382">
    <property type="entry name" value="AAA"/>
    <property type="match status" value="2"/>
</dbReference>
<dbReference type="Gene3D" id="1.10.8.60">
    <property type="match status" value="2"/>
</dbReference>
<reference evidence="7 8" key="1">
    <citation type="journal article" date="2016" name="Nat. Commun.">
        <title>Thousands of microbial genomes shed light on interconnected biogeochemical processes in an aquifer system.</title>
        <authorList>
            <person name="Anantharaman K."/>
            <person name="Brown C.T."/>
            <person name="Hug L.A."/>
            <person name="Sharon I."/>
            <person name="Castelle C.J."/>
            <person name="Probst A.J."/>
            <person name="Thomas B.C."/>
            <person name="Singh A."/>
            <person name="Wilkins M.J."/>
            <person name="Karaoz U."/>
            <person name="Brodie E.L."/>
            <person name="Williams K.H."/>
            <person name="Hubbard S.S."/>
            <person name="Banfield J.F."/>
        </authorList>
    </citation>
    <scope>NUCLEOTIDE SEQUENCE [LARGE SCALE GENOMIC DNA]</scope>
</reference>
<organism evidence="7 8">
    <name type="scientific">Candidatus Zambryskibacteria bacterium RIFCSPLOWO2_01_FULL_45_43</name>
    <dbReference type="NCBI Taxonomy" id="1802762"/>
    <lineage>
        <taxon>Bacteria</taxon>
        <taxon>Candidatus Zambryskiibacteriota</taxon>
    </lineage>
</organism>
<dbReference type="GO" id="GO:0016887">
    <property type="term" value="F:ATP hydrolysis activity"/>
    <property type="evidence" value="ECO:0007669"/>
    <property type="project" value="InterPro"/>
</dbReference>
<dbReference type="SUPFAM" id="SSF52540">
    <property type="entry name" value="P-loop containing nucleoside triphosphate hydrolases"/>
    <property type="match status" value="2"/>
</dbReference>
<evidence type="ECO:0000256" key="2">
    <source>
        <dbReference type="ARBA" id="ARBA00022840"/>
    </source>
</evidence>
<dbReference type="AlphaFoldDB" id="A0A1G2U5L4"/>
<dbReference type="InterPro" id="IPR036628">
    <property type="entry name" value="Clp_N_dom_sf"/>
</dbReference>
<dbReference type="CDD" id="cd19499">
    <property type="entry name" value="RecA-like_ClpB_Hsp104-like"/>
    <property type="match status" value="1"/>
</dbReference>
<proteinExistence type="predicted"/>